<feature type="compositionally biased region" description="Polar residues" evidence="1">
    <location>
        <begin position="1"/>
        <end position="15"/>
    </location>
</feature>
<feature type="region of interest" description="Disordered" evidence="1">
    <location>
        <begin position="89"/>
        <end position="108"/>
    </location>
</feature>
<dbReference type="HOGENOM" id="CLU_1888967_0_0_1"/>
<evidence type="ECO:0000256" key="2">
    <source>
        <dbReference type="SAM" id="Phobius"/>
    </source>
</evidence>
<protein>
    <submittedName>
        <fullName evidence="3">Uncharacterized protein</fullName>
    </submittedName>
</protein>
<evidence type="ECO:0000256" key="1">
    <source>
        <dbReference type="SAM" id="MobiDB-lite"/>
    </source>
</evidence>
<name>A0A0D9YFP2_9ORYZ</name>
<accession>A0A0D9YFP2</accession>
<keyword evidence="4" id="KW-1185">Reference proteome</keyword>
<dbReference type="Proteomes" id="UP000026961">
    <property type="component" value="Chromosome 1"/>
</dbReference>
<feature type="region of interest" description="Disordered" evidence="1">
    <location>
        <begin position="1"/>
        <end position="26"/>
    </location>
</feature>
<proteinExistence type="predicted"/>
<keyword evidence="2" id="KW-0812">Transmembrane</keyword>
<reference evidence="3" key="2">
    <citation type="submission" date="2015-04" db="UniProtKB">
        <authorList>
            <consortium name="EnsemblPlants"/>
        </authorList>
    </citation>
    <scope>IDENTIFICATION</scope>
</reference>
<feature type="region of interest" description="Disordered" evidence="1">
    <location>
        <begin position="38"/>
        <end position="63"/>
    </location>
</feature>
<reference evidence="3" key="3">
    <citation type="submission" date="2018-05" db="EMBL/GenBank/DDBJ databases">
        <title>OgluRS3 (Oryza glumaepatula Reference Sequence Version 3).</title>
        <authorList>
            <person name="Zhang J."/>
            <person name="Kudrna D."/>
            <person name="Lee S."/>
            <person name="Talag J."/>
            <person name="Welchert J."/>
            <person name="Wing R.A."/>
        </authorList>
    </citation>
    <scope>NUCLEOTIDE SEQUENCE [LARGE SCALE GENOMIC DNA]</scope>
</reference>
<organism evidence="3">
    <name type="scientific">Oryza glumipatula</name>
    <dbReference type="NCBI Taxonomy" id="40148"/>
    <lineage>
        <taxon>Eukaryota</taxon>
        <taxon>Viridiplantae</taxon>
        <taxon>Streptophyta</taxon>
        <taxon>Embryophyta</taxon>
        <taxon>Tracheophyta</taxon>
        <taxon>Spermatophyta</taxon>
        <taxon>Magnoliopsida</taxon>
        <taxon>Liliopsida</taxon>
        <taxon>Poales</taxon>
        <taxon>Poaceae</taxon>
        <taxon>BOP clade</taxon>
        <taxon>Oryzoideae</taxon>
        <taxon>Oryzeae</taxon>
        <taxon>Oryzinae</taxon>
        <taxon>Oryza</taxon>
    </lineage>
</organism>
<dbReference type="EnsemblPlants" id="OGLUM01G36970.1">
    <property type="protein sequence ID" value="OGLUM01G36970.1"/>
    <property type="gene ID" value="OGLUM01G36970"/>
</dbReference>
<reference evidence="3" key="1">
    <citation type="submission" date="2013-08" db="EMBL/GenBank/DDBJ databases">
        <title>Oryza genome evolution.</title>
        <authorList>
            <person name="Wing R.A."/>
            <person name="Panaud O."/>
            <person name="Oliveira A.C."/>
        </authorList>
    </citation>
    <scope>NUCLEOTIDE SEQUENCE</scope>
</reference>
<keyword evidence="2" id="KW-1133">Transmembrane helix</keyword>
<feature type="transmembrane region" description="Helical" evidence="2">
    <location>
        <begin position="68"/>
        <end position="87"/>
    </location>
</feature>
<sequence>MEIQIQGQDNQHRNGQNGGKKPADQLIVTPIPVSLPYHGQLPPGSRIGRPSFPPSPTPRGRRIPAQSYTRVAVALVVVVAAASAASVRGRRKVADPKKKKTERKRVAASELVSQAASTWLNHRLAFRGRGARMQA</sequence>
<evidence type="ECO:0000313" key="3">
    <source>
        <dbReference type="EnsemblPlants" id="OGLUM01G36970.1"/>
    </source>
</evidence>
<evidence type="ECO:0000313" key="4">
    <source>
        <dbReference type="Proteomes" id="UP000026961"/>
    </source>
</evidence>
<dbReference type="Gramene" id="OGLUM01G36970.1">
    <property type="protein sequence ID" value="OGLUM01G36970.1"/>
    <property type="gene ID" value="OGLUM01G36970"/>
</dbReference>
<keyword evidence="2" id="KW-0472">Membrane</keyword>
<dbReference type="AlphaFoldDB" id="A0A0D9YFP2"/>